<reference evidence="2 3" key="1">
    <citation type="submission" date="2020-02" db="EMBL/GenBank/DDBJ databases">
        <title>Acidophilic actinobacteria isolated from forest soil.</title>
        <authorList>
            <person name="Golinska P."/>
        </authorList>
    </citation>
    <scope>NUCLEOTIDE SEQUENCE [LARGE SCALE GENOMIC DNA]</scope>
    <source>
        <strain evidence="2 3">NL8</strain>
    </source>
</reference>
<proteinExistence type="predicted"/>
<protein>
    <submittedName>
        <fullName evidence="2">Uncharacterized protein</fullName>
    </submittedName>
</protein>
<organism evidence="2 3">
    <name type="scientific">Catenulispora pinistramenti</name>
    <dbReference type="NCBI Taxonomy" id="2705254"/>
    <lineage>
        <taxon>Bacteria</taxon>
        <taxon>Bacillati</taxon>
        <taxon>Actinomycetota</taxon>
        <taxon>Actinomycetes</taxon>
        <taxon>Catenulisporales</taxon>
        <taxon>Catenulisporaceae</taxon>
        <taxon>Catenulispora</taxon>
    </lineage>
</organism>
<accession>A0ABS5KI91</accession>
<evidence type="ECO:0000313" key="2">
    <source>
        <dbReference type="EMBL" id="MBS2545585.1"/>
    </source>
</evidence>
<feature type="region of interest" description="Disordered" evidence="1">
    <location>
        <begin position="1"/>
        <end position="46"/>
    </location>
</feature>
<comment type="caution">
    <text evidence="2">The sequence shown here is derived from an EMBL/GenBank/DDBJ whole genome shotgun (WGS) entry which is preliminary data.</text>
</comment>
<gene>
    <name evidence="2" type="ORF">KGQ19_01750</name>
</gene>
<feature type="compositionally biased region" description="Polar residues" evidence="1">
    <location>
        <begin position="29"/>
        <end position="42"/>
    </location>
</feature>
<keyword evidence="3" id="KW-1185">Reference proteome</keyword>
<dbReference type="Proteomes" id="UP000730482">
    <property type="component" value="Unassembled WGS sequence"/>
</dbReference>
<sequence>MNSRAPLGPDSAAGPNSAAGSDSAAGPARNNNSIRVSASASDGMSPRERLFIGTDISLLTIAPLAVTA</sequence>
<evidence type="ECO:0000313" key="3">
    <source>
        <dbReference type="Proteomes" id="UP000730482"/>
    </source>
</evidence>
<feature type="compositionally biased region" description="Low complexity" evidence="1">
    <location>
        <begin position="8"/>
        <end position="28"/>
    </location>
</feature>
<evidence type="ECO:0000256" key="1">
    <source>
        <dbReference type="SAM" id="MobiDB-lite"/>
    </source>
</evidence>
<name>A0ABS5KI91_9ACTN</name>
<dbReference type="RefSeq" id="WP_212007253.1">
    <property type="nucleotide sequence ID" value="NZ_JAAFYZ010000004.1"/>
</dbReference>
<dbReference type="EMBL" id="JAAFYZ010000004">
    <property type="protein sequence ID" value="MBS2545585.1"/>
    <property type="molecule type" value="Genomic_DNA"/>
</dbReference>